<sequence length="384" mass="42116">MVNSSGSNIIVDPDGDLILLINQTKPKSTSCLSIPGAGAIAAATNDDSGSTDSEMTRSLEFETSEDDSTLVYNDRILVSSKHMSLASPVFKAMLQGGFREGIELKTTGKVEVPLPDDDPAAMRILINIIHGRMNSVPLNIDLELFTQMAILADKYQCTEVVRPFPSIWTNGLTTGWTTSSTSIACWLCIAWHFELDSEFLRATQLIQGEGTCSLEETISARESNLPIPELVVDKLESYRIEGIGKAVQVLKDTIYKYQQPVLQCTSRMLPGSCDRYGSQHSPMEYTNVNTYRNGCDSMVLGTLIKSAIANNLYPLTEPPYTSWSLQSFTAKAQLLEASTLCGKVANIYVPPHTINVIDQLKKSIHSIVKPPLTLAVCKELVKKT</sequence>
<organism evidence="2 3">
    <name type="scientific">Sclerotinia trifoliorum</name>
    <dbReference type="NCBI Taxonomy" id="28548"/>
    <lineage>
        <taxon>Eukaryota</taxon>
        <taxon>Fungi</taxon>
        <taxon>Dikarya</taxon>
        <taxon>Ascomycota</taxon>
        <taxon>Pezizomycotina</taxon>
        <taxon>Leotiomycetes</taxon>
        <taxon>Helotiales</taxon>
        <taxon>Sclerotiniaceae</taxon>
        <taxon>Sclerotinia</taxon>
    </lineage>
</organism>
<dbReference type="Proteomes" id="UP000624404">
    <property type="component" value="Unassembled WGS sequence"/>
</dbReference>
<feature type="domain" description="BTB" evidence="1">
    <location>
        <begin position="67"/>
        <end position="162"/>
    </location>
</feature>
<dbReference type="InterPro" id="IPR000210">
    <property type="entry name" value="BTB/POZ_dom"/>
</dbReference>
<dbReference type="Gene3D" id="3.30.710.10">
    <property type="entry name" value="Potassium Channel Kv1.1, Chain A"/>
    <property type="match status" value="1"/>
</dbReference>
<comment type="caution">
    <text evidence="2">The sequence shown here is derived from an EMBL/GenBank/DDBJ whole genome shotgun (WGS) entry which is preliminary data.</text>
</comment>
<proteinExistence type="predicted"/>
<evidence type="ECO:0000259" key="1">
    <source>
        <dbReference type="Pfam" id="PF00651"/>
    </source>
</evidence>
<protein>
    <submittedName>
        <fullName evidence="2">A3938c3d-7df9-4018-8993-d9c3dc00e44b</fullName>
    </submittedName>
</protein>
<dbReference type="AlphaFoldDB" id="A0A8H2ZRA7"/>
<accession>A0A8H2ZRA7</accession>
<dbReference type="Pfam" id="PF00651">
    <property type="entry name" value="BTB"/>
    <property type="match status" value="1"/>
</dbReference>
<evidence type="ECO:0000313" key="3">
    <source>
        <dbReference type="Proteomes" id="UP000624404"/>
    </source>
</evidence>
<reference evidence="2" key="1">
    <citation type="submission" date="2020-10" db="EMBL/GenBank/DDBJ databases">
        <authorList>
            <person name="Kusch S."/>
        </authorList>
    </citation>
    <scope>NUCLEOTIDE SEQUENCE</scope>
    <source>
        <strain evidence="2">SwB9</strain>
    </source>
</reference>
<dbReference type="OrthoDB" id="5326346at2759"/>
<gene>
    <name evidence="2" type="ORF">SCLTRI_LOCUS8461</name>
</gene>
<dbReference type="CDD" id="cd18186">
    <property type="entry name" value="BTB_POZ_ZBTB_KLHL-like"/>
    <property type="match status" value="1"/>
</dbReference>
<dbReference type="EMBL" id="CAJHIA010000032">
    <property type="protein sequence ID" value="CAD6448668.1"/>
    <property type="molecule type" value="Genomic_DNA"/>
</dbReference>
<dbReference type="SUPFAM" id="SSF54695">
    <property type="entry name" value="POZ domain"/>
    <property type="match status" value="1"/>
</dbReference>
<evidence type="ECO:0000313" key="2">
    <source>
        <dbReference type="EMBL" id="CAD6448668.1"/>
    </source>
</evidence>
<name>A0A8H2ZRA7_9HELO</name>
<keyword evidence="3" id="KW-1185">Reference proteome</keyword>
<dbReference type="InterPro" id="IPR011333">
    <property type="entry name" value="SKP1/BTB/POZ_sf"/>
</dbReference>